<proteinExistence type="predicted"/>
<gene>
    <name evidence="3" type="primary">LOC115627669</name>
</gene>
<protein>
    <submittedName>
        <fullName evidence="3">Probable basic-leucine zipper transcription factor Q</fullName>
    </submittedName>
</protein>
<feature type="region of interest" description="Disordered" evidence="1">
    <location>
        <begin position="406"/>
        <end position="428"/>
    </location>
</feature>
<organism evidence="2 3">
    <name type="scientific">Drosophila lebanonensis</name>
    <name type="common">Fruit fly</name>
    <name type="synonym">Scaptodrosophila lebanonensis</name>
    <dbReference type="NCBI Taxonomy" id="7225"/>
    <lineage>
        <taxon>Eukaryota</taxon>
        <taxon>Metazoa</taxon>
        <taxon>Ecdysozoa</taxon>
        <taxon>Arthropoda</taxon>
        <taxon>Hexapoda</taxon>
        <taxon>Insecta</taxon>
        <taxon>Pterygota</taxon>
        <taxon>Neoptera</taxon>
        <taxon>Endopterygota</taxon>
        <taxon>Diptera</taxon>
        <taxon>Brachycera</taxon>
        <taxon>Muscomorpha</taxon>
        <taxon>Ephydroidea</taxon>
        <taxon>Drosophilidae</taxon>
        <taxon>Scaptodrosophila</taxon>
    </lineage>
</organism>
<keyword evidence="2" id="KW-1185">Reference proteome</keyword>
<reference evidence="3" key="1">
    <citation type="submission" date="2025-08" db="UniProtKB">
        <authorList>
            <consortium name="RefSeq"/>
        </authorList>
    </citation>
    <scope>IDENTIFICATION</scope>
    <source>
        <strain evidence="3">11010-0011.00</strain>
        <tissue evidence="3">Whole body</tissue>
    </source>
</reference>
<dbReference type="OrthoDB" id="8036615at2759"/>
<feature type="region of interest" description="Disordered" evidence="1">
    <location>
        <begin position="151"/>
        <end position="222"/>
    </location>
</feature>
<feature type="region of interest" description="Disordered" evidence="1">
    <location>
        <begin position="293"/>
        <end position="317"/>
    </location>
</feature>
<evidence type="ECO:0000313" key="3">
    <source>
        <dbReference type="RefSeq" id="XP_030379270.1"/>
    </source>
</evidence>
<sequence length="513" mass="58578">MASTKLRRDFSSLMVSGRPMQLGDRFVPQLTMRRIYSTKGLQAERYRHEIANHYRDYKMQPQQSIFQRRRRRPMPCRPRQAASLKSQYAQYRGVLPTHVHYFPRFADTYAPRGRQTICTAEPPDETYNDAVRRIRSAQSCEELKVLVEPAGTTTTIRASGQRQRQQQRQRRQSGKRAETTTTKPWRRRGRRERHESDDDNEAANDNSLQLGHGDGSAGSRGSYEHQLLNINTAKVENLQRPTAAHKNNNNSNNNSVQRVDFYTYLQLASAYYEQGLHANIKYLQSIGARNAIRRQQQQKQQQQEEHLQQQQRQHRQRHDSVQYFSFCPWQQHQAVDNFHNGDDYNNSELYLSNTKAHGDLDADAIRVHITPVHRTDIGADVGADASITATITDKIMCDFTWQQGTDTNTNSNNNSSSSSNGNSNGNLTAIKSKTTTNLDQQHKLYEIIDNLSQLSVSDYGCDTQLPKITLTDCTQQAAAALGFSLSLSGNFDIIASKLQIPNEVDYRSEARPP</sequence>
<dbReference type="AlphaFoldDB" id="A0A6J2TUK8"/>
<dbReference type="RefSeq" id="XP_030379270.1">
    <property type="nucleotide sequence ID" value="XM_030523410.1"/>
</dbReference>
<accession>A0A6J2TUK8</accession>
<feature type="compositionally biased region" description="Polar residues" evidence="1">
    <location>
        <begin position="151"/>
        <end position="160"/>
    </location>
</feature>
<dbReference type="GeneID" id="115627669"/>
<feature type="compositionally biased region" description="Basic residues" evidence="1">
    <location>
        <begin position="165"/>
        <end position="174"/>
    </location>
</feature>
<dbReference type="Proteomes" id="UP000504634">
    <property type="component" value="Unplaced"/>
</dbReference>
<feature type="compositionally biased region" description="Low complexity" evidence="1">
    <location>
        <begin position="407"/>
        <end position="426"/>
    </location>
</feature>
<evidence type="ECO:0000313" key="2">
    <source>
        <dbReference type="Proteomes" id="UP000504634"/>
    </source>
</evidence>
<evidence type="ECO:0000256" key="1">
    <source>
        <dbReference type="SAM" id="MobiDB-lite"/>
    </source>
</evidence>
<name>A0A6J2TUK8_DROLE</name>